<accession>A0A3B1DYA2</accession>
<proteinExistence type="predicted"/>
<keyword evidence="2" id="KW-0812">Transmembrane</keyword>
<reference evidence="3" key="1">
    <citation type="submission" date="2018-06" db="EMBL/GenBank/DDBJ databases">
        <authorList>
            <person name="Zhirakovskaya E."/>
        </authorList>
    </citation>
    <scope>NUCLEOTIDE SEQUENCE</scope>
</reference>
<organism evidence="3">
    <name type="scientific">hydrothermal vent metagenome</name>
    <dbReference type="NCBI Taxonomy" id="652676"/>
    <lineage>
        <taxon>unclassified sequences</taxon>
        <taxon>metagenomes</taxon>
        <taxon>ecological metagenomes</taxon>
    </lineage>
</organism>
<protein>
    <submittedName>
        <fullName evidence="3">Uncharacterized protein</fullName>
    </submittedName>
</protein>
<feature type="region of interest" description="Disordered" evidence="1">
    <location>
        <begin position="58"/>
        <end position="82"/>
    </location>
</feature>
<evidence type="ECO:0000313" key="3">
    <source>
        <dbReference type="EMBL" id="VAX41414.1"/>
    </source>
</evidence>
<sequence length="82" mass="9507">MQLNLYVAIIGIMLMYLQTGFRPSKYMFAMMSMVSMVATGGATLDDITPILRERERRCALDRESQRKRNAKKRAEKMKQQTS</sequence>
<dbReference type="EMBL" id="UOGL01000540">
    <property type="protein sequence ID" value="VAX41414.1"/>
    <property type="molecule type" value="Genomic_DNA"/>
</dbReference>
<gene>
    <name evidence="3" type="ORF">MNBD_PLANCTO02-292</name>
</gene>
<evidence type="ECO:0000256" key="1">
    <source>
        <dbReference type="SAM" id="MobiDB-lite"/>
    </source>
</evidence>
<keyword evidence="2" id="KW-1133">Transmembrane helix</keyword>
<feature type="transmembrane region" description="Helical" evidence="2">
    <location>
        <begin position="5"/>
        <end position="21"/>
    </location>
</feature>
<name>A0A3B1DYA2_9ZZZZ</name>
<evidence type="ECO:0000256" key="2">
    <source>
        <dbReference type="SAM" id="Phobius"/>
    </source>
</evidence>
<dbReference type="AlphaFoldDB" id="A0A3B1DYA2"/>
<keyword evidence="2" id="KW-0472">Membrane</keyword>